<evidence type="ECO:0000256" key="11">
    <source>
        <dbReference type="RuleBase" id="RU004517"/>
    </source>
</evidence>
<dbReference type="EMBL" id="SDOX01000094">
    <property type="protein sequence ID" value="TFJ82818.1"/>
    <property type="molecule type" value="Genomic_DNA"/>
</dbReference>
<proteinExistence type="inferred from homology"/>
<dbReference type="GO" id="GO:0052656">
    <property type="term" value="F:L-isoleucine-2-oxoglutarate transaminase activity"/>
    <property type="evidence" value="ECO:0007669"/>
    <property type="project" value="RHEA"/>
</dbReference>
<comment type="catalytic activity">
    <reaction evidence="11">
        <text>L-isoleucine + 2-oxoglutarate = (S)-3-methyl-2-oxopentanoate + L-glutamate</text>
        <dbReference type="Rhea" id="RHEA:24801"/>
        <dbReference type="ChEBI" id="CHEBI:16810"/>
        <dbReference type="ChEBI" id="CHEBI:29985"/>
        <dbReference type="ChEBI" id="CHEBI:35146"/>
        <dbReference type="ChEBI" id="CHEBI:58045"/>
        <dbReference type="EC" id="2.6.1.42"/>
    </reaction>
</comment>
<dbReference type="NCBIfam" id="TIGR01123">
    <property type="entry name" value="ilvE_II"/>
    <property type="match status" value="1"/>
</dbReference>
<dbReference type="GO" id="GO:0052655">
    <property type="term" value="F:L-valine-2-oxoglutarate transaminase activity"/>
    <property type="evidence" value="ECO:0007669"/>
    <property type="project" value="RHEA"/>
</dbReference>
<dbReference type="PANTHER" id="PTHR11825:SF44">
    <property type="entry name" value="BRANCHED-CHAIN-AMINO-ACID AMINOTRANSFERASE"/>
    <property type="match status" value="1"/>
</dbReference>
<comment type="catalytic activity">
    <reaction evidence="11">
        <text>L-leucine + 2-oxoglutarate = 4-methyl-2-oxopentanoate + L-glutamate</text>
        <dbReference type="Rhea" id="RHEA:18321"/>
        <dbReference type="ChEBI" id="CHEBI:16810"/>
        <dbReference type="ChEBI" id="CHEBI:17865"/>
        <dbReference type="ChEBI" id="CHEBI:29985"/>
        <dbReference type="ChEBI" id="CHEBI:57427"/>
        <dbReference type="EC" id="2.6.1.42"/>
    </reaction>
</comment>
<evidence type="ECO:0000256" key="5">
    <source>
        <dbReference type="ARBA" id="ARBA00022679"/>
    </source>
</evidence>
<keyword evidence="5 11" id="KW-0808">Transferase</keyword>
<dbReference type="Gene3D" id="3.30.470.10">
    <property type="match status" value="1"/>
</dbReference>
<keyword evidence="13" id="KW-1185">Reference proteome</keyword>
<keyword evidence="3 11" id="KW-0032">Aminotransferase</keyword>
<evidence type="ECO:0000256" key="2">
    <source>
        <dbReference type="ARBA" id="ARBA00009320"/>
    </source>
</evidence>
<dbReference type="OrthoDB" id="1732691at2759"/>
<feature type="modified residue" description="N6-(pyridoxal phosphate)lysine" evidence="8">
    <location>
        <position position="229"/>
    </location>
</feature>
<evidence type="ECO:0000256" key="6">
    <source>
        <dbReference type="ARBA" id="ARBA00022898"/>
    </source>
</evidence>
<keyword evidence="6 10" id="KW-0663">Pyridoxal phosphate</keyword>
<dbReference type="Gene3D" id="3.20.10.10">
    <property type="entry name" value="D-amino Acid Aminotransferase, subunit A, domain 2"/>
    <property type="match status" value="1"/>
</dbReference>
<evidence type="ECO:0000256" key="9">
    <source>
        <dbReference type="RuleBase" id="RU004106"/>
    </source>
</evidence>
<dbReference type="InterPro" id="IPR005786">
    <property type="entry name" value="B_amino_transII"/>
</dbReference>
<dbReference type="PANTHER" id="PTHR11825">
    <property type="entry name" value="SUBGROUP IIII AMINOTRANSFERASE"/>
    <property type="match status" value="1"/>
</dbReference>
<comment type="catalytic activity">
    <reaction evidence="11">
        <text>L-valine + 2-oxoglutarate = 3-methyl-2-oxobutanoate + L-glutamate</text>
        <dbReference type="Rhea" id="RHEA:24813"/>
        <dbReference type="ChEBI" id="CHEBI:11851"/>
        <dbReference type="ChEBI" id="CHEBI:16810"/>
        <dbReference type="ChEBI" id="CHEBI:29985"/>
        <dbReference type="ChEBI" id="CHEBI:57762"/>
        <dbReference type="EC" id="2.6.1.42"/>
    </reaction>
</comment>
<dbReference type="InterPro" id="IPR001544">
    <property type="entry name" value="Aminotrans_IV"/>
</dbReference>
<accession>A0A4D9D2E3</accession>
<evidence type="ECO:0000256" key="4">
    <source>
        <dbReference type="ARBA" id="ARBA00022605"/>
    </source>
</evidence>
<protein>
    <recommendedName>
        <fullName evidence="11">Branched-chain-amino-acid aminotransferase</fullName>
        <ecNumber evidence="11">2.6.1.42</ecNumber>
    </recommendedName>
</protein>
<evidence type="ECO:0000256" key="8">
    <source>
        <dbReference type="PIRSR" id="PIRSR006468-1"/>
    </source>
</evidence>
<dbReference type="Pfam" id="PF01063">
    <property type="entry name" value="Aminotran_4"/>
    <property type="match status" value="1"/>
</dbReference>
<comment type="caution">
    <text evidence="12">The sequence shown here is derived from an EMBL/GenBank/DDBJ whole genome shotgun (WGS) entry which is preliminary data.</text>
</comment>
<keyword evidence="7 11" id="KW-0100">Branched-chain amino acid biosynthesis</keyword>
<comment type="similarity">
    <text evidence="2 9">Belongs to the class-IV pyridoxal-phosphate-dependent aminotransferase family.</text>
</comment>
<sequence length="394" mass="44318">MSLDDLVVRCNIKMGESVHNEAPDGTPIDPKLMRIQRTTNPRPKVPQKELVFGKVFSDHMLEIDWDYKNVRKEGGWHPPVISAYHPLSLSPAASVLHYALECFEGMKAYKDVCGRLRLFRPELNMQRLNSSLARLYMPSVDPDAFIECIKELVRQDRDWVPEGIGYSIYLRPTAISTYPFLGVGATKEIKLFCIMSPVGPYYPEGFNPIKLYADTLNVRAWPGGVGNTKVGGNYGPTIRPQMEATRLGCAQVLWLGEDHTVTEVGAMNVFFFWVNEQGEKELITAPLCRGDVLPGVTRRSILELAGKWREFKVTERAVGMKEVVKAKNEGRLLEAFGAGTAVVVCPIRAILYEEEDVVVIKEGDDVGPLTKRMWDALTDIQYGKFDHPWSVLID</sequence>
<gene>
    <name evidence="12" type="ORF">NSK_005893</name>
</gene>
<dbReference type="EC" id="2.6.1.42" evidence="11"/>
<dbReference type="GO" id="GO:0008652">
    <property type="term" value="P:amino acid biosynthetic process"/>
    <property type="evidence" value="ECO:0007669"/>
    <property type="project" value="UniProtKB-KW"/>
</dbReference>
<evidence type="ECO:0000256" key="1">
    <source>
        <dbReference type="ARBA" id="ARBA00001933"/>
    </source>
</evidence>
<reference evidence="12 13" key="1">
    <citation type="submission" date="2019-01" db="EMBL/GenBank/DDBJ databases">
        <title>Nuclear Genome Assembly of the Microalgal Biofuel strain Nannochloropsis salina CCMP1776.</title>
        <authorList>
            <person name="Hovde B."/>
        </authorList>
    </citation>
    <scope>NUCLEOTIDE SEQUENCE [LARGE SCALE GENOMIC DNA]</scope>
    <source>
        <strain evidence="12 13">CCMP1776</strain>
    </source>
</reference>
<dbReference type="InterPro" id="IPR043131">
    <property type="entry name" value="BCAT-like_N"/>
</dbReference>
<evidence type="ECO:0000256" key="7">
    <source>
        <dbReference type="ARBA" id="ARBA00023304"/>
    </source>
</evidence>
<evidence type="ECO:0000256" key="10">
    <source>
        <dbReference type="RuleBase" id="RU004516"/>
    </source>
</evidence>
<dbReference type="AlphaFoldDB" id="A0A4D9D2E3"/>
<dbReference type="NCBIfam" id="NF009897">
    <property type="entry name" value="PRK13357.1"/>
    <property type="match status" value="1"/>
</dbReference>
<dbReference type="CDD" id="cd01557">
    <property type="entry name" value="BCAT_beta_family"/>
    <property type="match status" value="1"/>
</dbReference>
<dbReference type="InterPro" id="IPR018300">
    <property type="entry name" value="Aminotrans_IV_CS"/>
</dbReference>
<keyword evidence="4 11" id="KW-0028">Amino-acid biosynthesis</keyword>
<evidence type="ECO:0000313" key="12">
    <source>
        <dbReference type="EMBL" id="TFJ82818.1"/>
    </source>
</evidence>
<evidence type="ECO:0000256" key="3">
    <source>
        <dbReference type="ARBA" id="ARBA00022576"/>
    </source>
</evidence>
<organism evidence="12 13">
    <name type="scientific">Nannochloropsis salina CCMP1776</name>
    <dbReference type="NCBI Taxonomy" id="1027361"/>
    <lineage>
        <taxon>Eukaryota</taxon>
        <taxon>Sar</taxon>
        <taxon>Stramenopiles</taxon>
        <taxon>Ochrophyta</taxon>
        <taxon>Eustigmatophyceae</taxon>
        <taxon>Eustigmatales</taxon>
        <taxon>Monodopsidaceae</taxon>
        <taxon>Microchloropsis</taxon>
        <taxon>Microchloropsis salina</taxon>
    </lineage>
</organism>
<dbReference type="InterPro" id="IPR036038">
    <property type="entry name" value="Aminotransferase-like"/>
</dbReference>
<dbReference type="GO" id="GO:0052654">
    <property type="term" value="F:L-leucine-2-oxoglutarate transaminase activity"/>
    <property type="evidence" value="ECO:0007669"/>
    <property type="project" value="RHEA"/>
</dbReference>
<dbReference type="PROSITE" id="PS00770">
    <property type="entry name" value="AA_TRANSFER_CLASS_4"/>
    <property type="match status" value="1"/>
</dbReference>
<dbReference type="PIRSF" id="PIRSF006468">
    <property type="entry name" value="BCAT1"/>
    <property type="match status" value="1"/>
</dbReference>
<dbReference type="InterPro" id="IPR033939">
    <property type="entry name" value="BCAT_family"/>
</dbReference>
<dbReference type="InterPro" id="IPR043132">
    <property type="entry name" value="BCAT-like_C"/>
</dbReference>
<evidence type="ECO:0000313" key="13">
    <source>
        <dbReference type="Proteomes" id="UP000355283"/>
    </source>
</evidence>
<dbReference type="GO" id="GO:0009082">
    <property type="term" value="P:branched-chain amino acid biosynthetic process"/>
    <property type="evidence" value="ECO:0007669"/>
    <property type="project" value="UniProtKB-KW"/>
</dbReference>
<dbReference type="Proteomes" id="UP000355283">
    <property type="component" value="Unassembled WGS sequence"/>
</dbReference>
<comment type="cofactor">
    <cofactor evidence="1 10">
        <name>pyridoxal 5'-phosphate</name>
        <dbReference type="ChEBI" id="CHEBI:597326"/>
    </cofactor>
</comment>
<name>A0A4D9D2E3_9STRA</name>
<dbReference type="SUPFAM" id="SSF56752">
    <property type="entry name" value="D-aminoacid aminotransferase-like PLP-dependent enzymes"/>
    <property type="match status" value="1"/>
</dbReference>
<dbReference type="FunFam" id="3.20.10.10:FF:000004">
    <property type="entry name" value="Branched-chain-amino-acid aminotransferase"/>
    <property type="match status" value="1"/>
</dbReference>